<dbReference type="OrthoDB" id="389600at2"/>
<dbReference type="InterPro" id="IPR001469">
    <property type="entry name" value="ATP_synth_F1_dsu/esu"/>
</dbReference>
<comment type="similarity">
    <text evidence="2">Belongs to the ATPase epsilon chain family.</text>
</comment>
<dbReference type="PATRIC" id="fig|216942.3.peg.51"/>
<dbReference type="GO" id="GO:0012505">
    <property type="term" value="C:endomembrane system"/>
    <property type="evidence" value="ECO:0007669"/>
    <property type="project" value="UniProtKB-SubCell"/>
</dbReference>
<evidence type="ECO:0000256" key="7">
    <source>
        <dbReference type="ARBA" id="ARBA00023310"/>
    </source>
</evidence>
<evidence type="ECO:0000256" key="1">
    <source>
        <dbReference type="ARBA" id="ARBA00004184"/>
    </source>
</evidence>
<dbReference type="Proteomes" id="UP000067476">
    <property type="component" value="Chromosome"/>
</dbReference>
<keyword evidence="6" id="KW-0139">CF(1)</keyword>
<keyword evidence="5" id="KW-0472">Membrane</keyword>
<dbReference type="PANTHER" id="PTHR13822">
    <property type="entry name" value="ATP SYNTHASE DELTA/EPSILON CHAIN"/>
    <property type="match status" value="1"/>
</dbReference>
<dbReference type="GO" id="GO:0046933">
    <property type="term" value="F:proton-transporting ATP synthase activity, rotational mechanism"/>
    <property type="evidence" value="ECO:0007669"/>
    <property type="project" value="InterPro"/>
</dbReference>
<gene>
    <name evidence="9" type="primary">atpC</name>
    <name evidence="9" type="ORF">SLITO_v1c00510</name>
</gene>
<dbReference type="Pfam" id="PF02823">
    <property type="entry name" value="ATP-synt_DE_N"/>
    <property type="match status" value="1"/>
</dbReference>
<dbReference type="RefSeq" id="WP_075057820.1">
    <property type="nucleotide sequence ID" value="NZ_CP012357.1"/>
</dbReference>
<dbReference type="GO" id="GO:0045259">
    <property type="term" value="C:proton-transporting ATP synthase complex"/>
    <property type="evidence" value="ECO:0007669"/>
    <property type="project" value="UniProtKB-KW"/>
</dbReference>
<dbReference type="SUPFAM" id="SSF51344">
    <property type="entry name" value="Epsilon subunit of F1F0-ATP synthase N-terminal domain"/>
    <property type="match status" value="1"/>
</dbReference>
<name>A0A0K1W081_9MOLU</name>
<dbReference type="Gene3D" id="2.60.15.10">
    <property type="entry name" value="F0F1 ATP synthase delta/epsilon subunit, N-terminal"/>
    <property type="match status" value="1"/>
</dbReference>
<evidence type="ECO:0000256" key="5">
    <source>
        <dbReference type="ARBA" id="ARBA00023136"/>
    </source>
</evidence>
<evidence type="ECO:0000259" key="8">
    <source>
        <dbReference type="Pfam" id="PF02823"/>
    </source>
</evidence>
<sequence length="94" mass="10659">MGKEFKLKIVTPEETFLDDIEVDSLTIVTTAGKITVYANHAPIVSTLVIGNMKYTVNNITKHIHLHRGIIKISNNQVKIITQRLYEVDEKGQRI</sequence>
<dbReference type="PANTHER" id="PTHR13822:SF10">
    <property type="entry name" value="ATP SYNTHASE EPSILON CHAIN, CHLOROPLASTIC"/>
    <property type="match status" value="1"/>
</dbReference>
<keyword evidence="3" id="KW-0813">Transport</keyword>
<evidence type="ECO:0000256" key="2">
    <source>
        <dbReference type="ARBA" id="ARBA00005712"/>
    </source>
</evidence>
<feature type="domain" description="ATP synthase F1 complex delta/epsilon subunit N-terminal" evidence="8">
    <location>
        <begin position="5"/>
        <end position="83"/>
    </location>
</feature>
<evidence type="ECO:0000313" key="9">
    <source>
        <dbReference type="EMBL" id="AKX33719.1"/>
    </source>
</evidence>
<accession>A0A0K1W081</accession>
<evidence type="ECO:0000256" key="3">
    <source>
        <dbReference type="ARBA" id="ARBA00022448"/>
    </source>
</evidence>
<keyword evidence="4" id="KW-0406">Ion transport</keyword>
<evidence type="ECO:0000313" key="10">
    <source>
        <dbReference type="Proteomes" id="UP000067476"/>
    </source>
</evidence>
<keyword evidence="7" id="KW-0066">ATP synthesis</keyword>
<keyword evidence="10" id="KW-1185">Reference proteome</keyword>
<dbReference type="AlphaFoldDB" id="A0A0K1W081"/>
<organism evidence="9 10">
    <name type="scientific">Spiroplasma litorale</name>
    <dbReference type="NCBI Taxonomy" id="216942"/>
    <lineage>
        <taxon>Bacteria</taxon>
        <taxon>Bacillati</taxon>
        <taxon>Mycoplasmatota</taxon>
        <taxon>Mollicutes</taxon>
        <taxon>Entomoplasmatales</taxon>
        <taxon>Spiroplasmataceae</taxon>
        <taxon>Spiroplasma</taxon>
    </lineage>
</organism>
<proteinExistence type="inferred from homology"/>
<dbReference type="STRING" id="216942.SLITO_v1c00510"/>
<dbReference type="EMBL" id="CP012357">
    <property type="protein sequence ID" value="AKX33719.1"/>
    <property type="molecule type" value="Genomic_DNA"/>
</dbReference>
<dbReference type="InterPro" id="IPR036771">
    <property type="entry name" value="ATPsynth_dsu/esu_N"/>
</dbReference>
<dbReference type="InterPro" id="IPR020546">
    <property type="entry name" value="ATP_synth_F1_dsu/esu_N"/>
</dbReference>
<dbReference type="KEGG" id="sll:SLITO_v1c00510"/>
<protein>
    <submittedName>
        <fullName evidence="9">F0F1 ATP synthase subunit epsilon</fullName>
    </submittedName>
</protein>
<reference evidence="9 10" key="1">
    <citation type="journal article" date="2015" name="Genome Announc.">
        <title>Complete Genome Sequence of Spiroplasma litorale TN-1T (DSM 21781), a Bacterium Isolated from a Green-Eyed Horsefly (Tabanus nigrovittatus).</title>
        <authorList>
            <person name="Lo W.S."/>
            <person name="Lai Y.C."/>
            <person name="Lien Y.W."/>
            <person name="Wang T.H."/>
            <person name="Kuo C.H."/>
        </authorList>
    </citation>
    <scope>NUCLEOTIDE SEQUENCE [LARGE SCALE GENOMIC DNA]</scope>
    <source>
        <strain evidence="9 10">TN-1</strain>
    </source>
</reference>
<comment type="subcellular location">
    <subcellularLocation>
        <location evidence="1">Endomembrane system</location>
        <topology evidence="1">Peripheral membrane protein</topology>
    </subcellularLocation>
</comment>
<evidence type="ECO:0000256" key="6">
    <source>
        <dbReference type="ARBA" id="ARBA00023196"/>
    </source>
</evidence>
<evidence type="ECO:0000256" key="4">
    <source>
        <dbReference type="ARBA" id="ARBA00023065"/>
    </source>
</evidence>